<feature type="compositionally biased region" description="Low complexity" evidence="1">
    <location>
        <begin position="95"/>
        <end position="104"/>
    </location>
</feature>
<keyword evidence="4" id="KW-0645">Protease</keyword>
<proteinExistence type="predicted"/>
<feature type="compositionally biased region" description="Low complexity" evidence="1">
    <location>
        <begin position="18"/>
        <end position="27"/>
    </location>
</feature>
<sequence>MSHPPSGQPSWMPPQDPVPGQGEVQPQPGGPRDPFPAGPVQQPDLGQAPQGYGQPPQGQPGYGQPPQGQPGYGQPPQGQPGYGQPPQGQPGYGRPGTPVYGQPPQGQPGYGVAPGQGAQVAAPPQWVPAQKPEPLPVEPRAYHHFYRTPAHRWWKPLALVALVVVGFIISSVLVVFVASAIELATGGITAEQLMAGEVPSSPGFFAANNIALALLIPFGMLGQWLVYGQRPRWLSSVEGGVRWRWLLVCAGVVAVIWVVYSVVEVALTGFQLQGTQIALWLTLIVLTTPFQAAGEEYGLRGTLTRAVAAYFPDGRVALVVAMAVSAVVFMFLHDAQDPWLNIYYLGFAVVASLLTWRTGGLEAAVAFHVINNLIALVLTVLAGQTDSLFEREVGAGSPWMLVGVFLAVVVALVIDRLFVRSSLRRATAPGAPATLPGGEPAVLPGRSS</sequence>
<dbReference type="InterPro" id="IPR003675">
    <property type="entry name" value="Rce1/LyrA-like_dom"/>
</dbReference>
<evidence type="ECO:0000256" key="2">
    <source>
        <dbReference type="SAM" id="Phobius"/>
    </source>
</evidence>
<feature type="region of interest" description="Disordered" evidence="1">
    <location>
        <begin position="1"/>
        <end position="132"/>
    </location>
</feature>
<dbReference type="OrthoDB" id="2680086at2"/>
<name>A0A1G7EQG7_9ACTN</name>
<dbReference type="STRING" id="675864.SAMN04489747_4014"/>
<feature type="domain" description="CAAX prenyl protease 2/Lysostaphin resistance protein A-like" evidence="3">
    <location>
        <begin position="280"/>
        <end position="374"/>
    </location>
</feature>
<feature type="transmembrane region" description="Helical" evidence="2">
    <location>
        <begin position="275"/>
        <end position="293"/>
    </location>
</feature>
<dbReference type="GO" id="GO:0004175">
    <property type="term" value="F:endopeptidase activity"/>
    <property type="evidence" value="ECO:0007669"/>
    <property type="project" value="UniProtKB-ARBA"/>
</dbReference>
<evidence type="ECO:0000256" key="1">
    <source>
        <dbReference type="SAM" id="MobiDB-lite"/>
    </source>
</evidence>
<feature type="transmembrane region" description="Helical" evidence="2">
    <location>
        <begin position="363"/>
        <end position="383"/>
    </location>
</feature>
<keyword evidence="2" id="KW-1133">Transmembrane helix</keyword>
<feature type="transmembrane region" description="Helical" evidence="2">
    <location>
        <begin position="243"/>
        <end position="263"/>
    </location>
</feature>
<keyword evidence="2" id="KW-0472">Membrane</keyword>
<keyword evidence="5" id="KW-1185">Reference proteome</keyword>
<feature type="compositionally biased region" description="Pro residues" evidence="1">
    <location>
        <begin position="28"/>
        <end position="37"/>
    </location>
</feature>
<dbReference type="AlphaFoldDB" id="A0A1G7EQG7"/>
<accession>A0A1G7EQG7</accession>
<evidence type="ECO:0000259" key="3">
    <source>
        <dbReference type="Pfam" id="PF02517"/>
    </source>
</evidence>
<feature type="transmembrane region" description="Helical" evidence="2">
    <location>
        <begin position="314"/>
        <end position="332"/>
    </location>
</feature>
<dbReference type="GO" id="GO:0006508">
    <property type="term" value="P:proteolysis"/>
    <property type="evidence" value="ECO:0007669"/>
    <property type="project" value="UniProtKB-KW"/>
</dbReference>
<feature type="transmembrane region" description="Helical" evidence="2">
    <location>
        <begin position="338"/>
        <end position="356"/>
    </location>
</feature>
<feature type="transmembrane region" description="Helical" evidence="2">
    <location>
        <begin position="395"/>
        <end position="414"/>
    </location>
</feature>
<dbReference type="GO" id="GO:0080120">
    <property type="term" value="P:CAAX-box protein maturation"/>
    <property type="evidence" value="ECO:0007669"/>
    <property type="project" value="UniProtKB-ARBA"/>
</dbReference>
<reference evidence="4 5" key="1">
    <citation type="submission" date="2016-10" db="EMBL/GenBank/DDBJ databases">
        <authorList>
            <person name="de Groot N.N."/>
        </authorList>
    </citation>
    <scope>NUCLEOTIDE SEQUENCE [LARGE SCALE GENOMIC DNA]</scope>
    <source>
        <strain evidence="4 5">MON 2.2</strain>
    </source>
</reference>
<feature type="compositionally biased region" description="Low complexity" evidence="1">
    <location>
        <begin position="46"/>
        <end position="56"/>
    </location>
</feature>
<dbReference type="Proteomes" id="UP000198546">
    <property type="component" value="Chromosome i"/>
</dbReference>
<gene>
    <name evidence="4" type="ORF">SAMN04489747_4014</name>
</gene>
<protein>
    <submittedName>
        <fullName evidence="4">Membrane protease YdiL, CAAX protease family</fullName>
    </submittedName>
</protein>
<feature type="transmembrane region" description="Helical" evidence="2">
    <location>
        <begin position="157"/>
        <end position="181"/>
    </location>
</feature>
<keyword evidence="2" id="KW-0812">Transmembrane</keyword>
<organism evidence="4 5">
    <name type="scientific">Auraticoccus monumenti</name>
    <dbReference type="NCBI Taxonomy" id="675864"/>
    <lineage>
        <taxon>Bacteria</taxon>
        <taxon>Bacillati</taxon>
        <taxon>Actinomycetota</taxon>
        <taxon>Actinomycetes</taxon>
        <taxon>Propionibacteriales</taxon>
        <taxon>Propionibacteriaceae</taxon>
        <taxon>Auraticoccus</taxon>
    </lineage>
</organism>
<dbReference type="Pfam" id="PF02517">
    <property type="entry name" value="Rce1-like"/>
    <property type="match status" value="1"/>
</dbReference>
<feature type="compositionally biased region" description="Low complexity" evidence="1">
    <location>
        <begin position="115"/>
        <end position="130"/>
    </location>
</feature>
<dbReference type="EMBL" id="LT629688">
    <property type="protein sequence ID" value="SDE65921.1"/>
    <property type="molecule type" value="Genomic_DNA"/>
</dbReference>
<feature type="transmembrane region" description="Helical" evidence="2">
    <location>
        <begin position="201"/>
        <end position="222"/>
    </location>
</feature>
<evidence type="ECO:0000313" key="5">
    <source>
        <dbReference type="Proteomes" id="UP000198546"/>
    </source>
</evidence>
<keyword evidence="4" id="KW-0378">Hydrolase</keyword>
<evidence type="ECO:0000313" key="4">
    <source>
        <dbReference type="EMBL" id="SDE65921.1"/>
    </source>
</evidence>